<dbReference type="Gene3D" id="1.25.40.10">
    <property type="entry name" value="Tetratricopeptide repeat domain"/>
    <property type="match status" value="1"/>
</dbReference>
<dbReference type="PROSITE" id="PS50005">
    <property type="entry name" value="TPR"/>
    <property type="match status" value="1"/>
</dbReference>
<dbReference type="EMBL" id="DTMM01000066">
    <property type="protein sequence ID" value="HFT92891.1"/>
    <property type="molecule type" value="Genomic_DNA"/>
</dbReference>
<protein>
    <recommendedName>
        <fullName evidence="3">Tetratricopeptide repeat protein</fullName>
    </recommendedName>
</protein>
<evidence type="ECO:0000256" key="1">
    <source>
        <dbReference type="PROSITE-ProRule" id="PRU00339"/>
    </source>
</evidence>
<name>A0A7C3QT30_9BACT</name>
<gene>
    <name evidence="2" type="ORF">ENX03_02895</name>
</gene>
<reference evidence="2" key="1">
    <citation type="journal article" date="2020" name="mSystems">
        <title>Genome- and Community-Level Interaction Insights into Carbon Utilization and Element Cycling Functions of Hydrothermarchaeota in Hydrothermal Sediment.</title>
        <authorList>
            <person name="Zhou Z."/>
            <person name="Liu Y."/>
            <person name="Xu W."/>
            <person name="Pan J."/>
            <person name="Luo Z.H."/>
            <person name="Li M."/>
        </authorList>
    </citation>
    <scope>NUCLEOTIDE SEQUENCE [LARGE SCALE GENOMIC DNA]</scope>
    <source>
        <strain evidence="2">SpSt-902</strain>
    </source>
</reference>
<dbReference type="PROSITE" id="PS51257">
    <property type="entry name" value="PROKAR_LIPOPROTEIN"/>
    <property type="match status" value="1"/>
</dbReference>
<evidence type="ECO:0000313" key="2">
    <source>
        <dbReference type="EMBL" id="HFT92891.1"/>
    </source>
</evidence>
<proteinExistence type="predicted"/>
<feature type="repeat" description="TPR" evidence="1">
    <location>
        <begin position="221"/>
        <end position="254"/>
    </location>
</feature>
<evidence type="ECO:0008006" key="3">
    <source>
        <dbReference type="Google" id="ProtNLM"/>
    </source>
</evidence>
<dbReference type="InterPro" id="IPR019734">
    <property type="entry name" value="TPR_rpt"/>
</dbReference>
<dbReference type="SUPFAM" id="SSF48452">
    <property type="entry name" value="TPR-like"/>
    <property type="match status" value="1"/>
</dbReference>
<accession>A0A7C3QT30</accession>
<dbReference type="AlphaFoldDB" id="A0A7C3QT30"/>
<sequence>MDDLKACSPFFFARLSLLACLGLFLSGCMETTAPPPTPHRLEKKVSPAPDWVIKIRQDEKEGNFPQALAELENTRNVRERNLWETRILKKWSLFDIDRAKFLERSGHADDASFLLEEVFKRSPEFLTNPPSSLTPSLFKKFLGREIGENQELLAIRQLTMNDLLDKEEKKGVLFDAYIHLTKRRISEEKFHYAMLDLKKAFILKPVDPEALSLQTLLDLQAKKWTEKGYQAFADQNLHKAIYYWKRAQEIRPEDKSLPENIHKAQNLLEKLRKIEQEQVESSPDGQNIRK</sequence>
<keyword evidence="1" id="KW-0802">TPR repeat</keyword>
<dbReference type="InterPro" id="IPR011990">
    <property type="entry name" value="TPR-like_helical_dom_sf"/>
</dbReference>
<organism evidence="2">
    <name type="scientific">Leptospirillum ferriphilum</name>
    <dbReference type="NCBI Taxonomy" id="178606"/>
    <lineage>
        <taxon>Bacteria</taxon>
        <taxon>Pseudomonadati</taxon>
        <taxon>Nitrospirota</taxon>
        <taxon>Nitrospiria</taxon>
        <taxon>Nitrospirales</taxon>
        <taxon>Nitrospiraceae</taxon>
        <taxon>Leptospirillum</taxon>
    </lineage>
</organism>
<comment type="caution">
    <text evidence="2">The sequence shown here is derived from an EMBL/GenBank/DDBJ whole genome shotgun (WGS) entry which is preliminary data.</text>
</comment>